<dbReference type="PROSITE" id="PS51379">
    <property type="entry name" value="4FE4S_FER_2"/>
    <property type="match status" value="2"/>
</dbReference>
<evidence type="ECO:0000256" key="2">
    <source>
        <dbReference type="ARBA" id="ARBA00022723"/>
    </source>
</evidence>
<dbReference type="PANTHER" id="PTHR43560:SF1">
    <property type="entry name" value="ION-TRANSLOCATING OXIDOREDUCTASE COMPLEX SUBUNIT B"/>
    <property type="match status" value="1"/>
</dbReference>
<dbReference type="EMBL" id="CP159485">
    <property type="protein sequence ID" value="XCI29734.1"/>
    <property type="molecule type" value="Genomic_DNA"/>
</dbReference>
<protein>
    <submittedName>
        <fullName evidence="7">[Fe-Fe] hydrogenase large subunit C-terminal domain-containing protein</fullName>
    </submittedName>
</protein>
<dbReference type="InterPro" id="IPR017896">
    <property type="entry name" value="4Fe4S_Fe-S-bd"/>
</dbReference>
<keyword evidence="3" id="KW-0408">Iron</keyword>
<gene>
    <name evidence="7" type="ORF">PRVXH_001076</name>
</gene>
<keyword evidence="1" id="KW-0004">4Fe-4S</keyword>
<accession>A0AAU8HWG4</accession>
<dbReference type="Pfam" id="PF02906">
    <property type="entry name" value="Fe_hyd_lg_C"/>
    <property type="match status" value="2"/>
</dbReference>
<keyword evidence="2" id="KW-0479">Metal-binding</keyword>
<dbReference type="Gene3D" id="3.40.950.10">
    <property type="entry name" value="Fe-only Hydrogenase (Larger Subunit), Chain L, domain 3"/>
    <property type="match status" value="1"/>
</dbReference>
<evidence type="ECO:0000256" key="3">
    <source>
        <dbReference type="ARBA" id="ARBA00023004"/>
    </source>
</evidence>
<dbReference type="PANTHER" id="PTHR43560">
    <property type="entry name" value="ION-TRANSLOCATING OXIDOREDUCTASE COMPLEX SUBUNIT B"/>
    <property type="match status" value="1"/>
</dbReference>
<name>A0AAU8HWG4_9FIRM</name>
<feature type="domain" description="4Fe-4S ferredoxin-type" evidence="5">
    <location>
        <begin position="35"/>
        <end position="63"/>
    </location>
</feature>
<organism evidence="7">
    <name type="scientific">Proteinivorax hydrogeniformans</name>
    <dbReference type="NCBI Taxonomy" id="1826727"/>
    <lineage>
        <taxon>Bacteria</taxon>
        <taxon>Bacillati</taxon>
        <taxon>Bacillota</taxon>
        <taxon>Clostridia</taxon>
        <taxon>Eubacteriales</taxon>
        <taxon>Proteinivoracaceae</taxon>
        <taxon>Proteinivorax</taxon>
    </lineage>
</organism>
<dbReference type="SUPFAM" id="SSF53920">
    <property type="entry name" value="Fe-only hydrogenase"/>
    <property type="match status" value="1"/>
</dbReference>
<dbReference type="GO" id="GO:0051539">
    <property type="term" value="F:4 iron, 4 sulfur cluster binding"/>
    <property type="evidence" value="ECO:0007669"/>
    <property type="project" value="UniProtKB-KW"/>
</dbReference>
<feature type="domain" description="4Fe-4S ferredoxin-type" evidence="5">
    <location>
        <begin position="5"/>
        <end position="34"/>
    </location>
</feature>
<dbReference type="PROSITE" id="PS00198">
    <property type="entry name" value="4FE4S_FER_1"/>
    <property type="match status" value="1"/>
</dbReference>
<dbReference type="Pfam" id="PF13237">
    <property type="entry name" value="Fer4_10"/>
    <property type="match status" value="1"/>
</dbReference>
<dbReference type="RefSeq" id="WP_353894281.1">
    <property type="nucleotide sequence ID" value="NZ_CP159485.1"/>
</dbReference>
<dbReference type="Gene3D" id="3.30.70.20">
    <property type="match status" value="1"/>
</dbReference>
<reference evidence="7" key="2">
    <citation type="submission" date="2024-06" db="EMBL/GenBank/DDBJ databases">
        <authorList>
            <person name="Petrova K.O."/>
            <person name="Toshchakov S.V."/>
            <person name="Boltjanskaja Y.V."/>
            <person name="Kevbrin V.V."/>
        </authorList>
    </citation>
    <scope>NUCLEOTIDE SEQUENCE</scope>
    <source>
        <strain evidence="7">Z-710</strain>
    </source>
</reference>
<evidence type="ECO:0000259" key="5">
    <source>
        <dbReference type="PROSITE" id="PS51379"/>
    </source>
</evidence>
<evidence type="ECO:0000256" key="1">
    <source>
        <dbReference type="ARBA" id="ARBA00022485"/>
    </source>
</evidence>
<proteinExistence type="predicted"/>
<dbReference type="GO" id="GO:0046872">
    <property type="term" value="F:metal ion binding"/>
    <property type="evidence" value="ECO:0007669"/>
    <property type="project" value="UniProtKB-KW"/>
</dbReference>
<evidence type="ECO:0000313" key="7">
    <source>
        <dbReference type="EMBL" id="XCI29734.1"/>
    </source>
</evidence>
<evidence type="ECO:0000259" key="6">
    <source>
        <dbReference type="PROSITE" id="PS51656"/>
    </source>
</evidence>
<dbReference type="AlphaFoldDB" id="A0AAU8HWG4"/>
<dbReference type="PROSITE" id="PS51656">
    <property type="entry name" value="4FE4S"/>
    <property type="match status" value="1"/>
</dbReference>
<keyword evidence="4" id="KW-0411">Iron-sulfur</keyword>
<dbReference type="Gene3D" id="1.10.15.40">
    <property type="entry name" value="Electron transport complex subunit B, putative Fe-S cluster"/>
    <property type="match status" value="1"/>
</dbReference>
<reference evidence="7" key="1">
    <citation type="journal article" date="2018" name="Antonie Van Leeuwenhoek">
        <title>Proteinivorax hydrogeniformans sp. nov., an anaerobic, haloalkaliphilic bacterium fermenting proteinaceous compounds with high hydrogen production.</title>
        <authorList>
            <person name="Boltyanskaya Y."/>
            <person name="Detkova E."/>
            <person name="Pimenov N."/>
            <person name="Kevbrin V."/>
        </authorList>
    </citation>
    <scope>NUCLEOTIDE SEQUENCE</scope>
    <source>
        <strain evidence="7">Z-710</strain>
    </source>
</reference>
<dbReference type="Pfam" id="PF04060">
    <property type="entry name" value="FeS"/>
    <property type="match status" value="1"/>
</dbReference>
<dbReference type="InterPro" id="IPR009016">
    <property type="entry name" value="Fe_hydrogenase"/>
</dbReference>
<dbReference type="InterPro" id="IPR007202">
    <property type="entry name" value="4Fe-4S_dom"/>
</dbReference>
<sequence>MADYHSVRLRAGLCTGCTACVTSCPTEAVRVYGQKAEILASRCTDCGACLKACPNHAKTGKVDSIKDLDRYKYKIALPDPAIFGQFAPEVEPQRVLGSFLSLGFDEVFDVALACDLVSEKIKEKLKESKSPLISASCPAVIRMIQALYPDLIKNLVPVEAPLEVAGQLARQQAEKRGLLSKDIGIFYISPCPAKVTAAKNPVARNKSSVSEVLSIVDIYGNILKFANMKNQKTLELKATGKGYGWARAGGESIAVGTTNNVVVDGIEHVTKVLSEIEIGKLTNVDYIECWACVGGCVGGPLVVENPFIATVKIRKKAEKLNKQQKINLSCVDQSIFDWDDGIKPRQVMSLDNNMTVAISKGKKLQEVLEKLPGYDCGACGAPTCSAHAEDYIQGTIKDTRCVFKND</sequence>
<dbReference type="SUPFAM" id="SSF54862">
    <property type="entry name" value="4Fe-4S ferredoxins"/>
    <property type="match status" value="1"/>
</dbReference>
<dbReference type="InterPro" id="IPR017900">
    <property type="entry name" value="4Fe4S_Fe_S_CS"/>
</dbReference>
<dbReference type="InterPro" id="IPR050395">
    <property type="entry name" value="4Fe4S_Ferredoxin_RnfB"/>
</dbReference>
<dbReference type="InterPro" id="IPR004108">
    <property type="entry name" value="Fe_hydrogenase_lsu_C"/>
</dbReference>
<evidence type="ECO:0000256" key="4">
    <source>
        <dbReference type="ARBA" id="ARBA00023014"/>
    </source>
</evidence>
<feature type="domain" description="4Fe-4S" evidence="6">
    <location>
        <begin position="359"/>
        <end position="406"/>
    </location>
</feature>